<reference evidence="5 6" key="1">
    <citation type="submission" date="2018-07" db="EMBL/GenBank/DDBJ databases">
        <title>Genome sequence of Nitratireductor thuwali#1536.</title>
        <authorList>
            <person name="Michoud G."/>
            <person name="Merlino G."/>
            <person name="Sefrji F.O."/>
            <person name="Daffonchio D."/>
        </authorList>
    </citation>
    <scope>NUCLEOTIDE SEQUENCE [LARGE SCALE GENOMIC DNA]</scope>
    <source>
        <strain evidence="6">Nit1536</strain>
    </source>
</reference>
<dbReference type="Proteomes" id="UP001342418">
    <property type="component" value="Chromosome"/>
</dbReference>
<dbReference type="Pfam" id="PF13407">
    <property type="entry name" value="Peripla_BP_4"/>
    <property type="match status" value="1"/>
</dbReference>
<evidence type="ECO:0000313" key="6">
    <source>
        <dbReference type="Proteomes" id="UP001342418"/>
    </source>
</evidence>
<evidence type="ECO:0000313" key="5">
    <source>
        <dbReference type="EMBL" id="UUP18595.1"/>
    </source>
</evidence>
<feature type="domain" description="HTH lacI-type" evidence="4">
    <location>
        <begin position="5"/>
        <end position="55"/>
    </location>
</feature>
<evidence type="ECO:0000256" key="1">
    <source>
        <dbReference type="ARBA" id="ARBA00023015"/>
    </source>
</evidence>
<dbReference type="PANTHER" id="PTHR30146:SF152">
    <property type="entry name" value="TRANSCRIPTIONAL REGULATORY PROTEIN"/>
    <property type="match status" value="1"/>
</dbReference>
<dbReference type="SMART" id="SM00354">
    <property type="entry name" value="HTH_LACI"/>
    <property type="match status" value="1"/>
</dbReference>
<keyword evidence="1" id="KW-0805">Transcription regulation</keyword>
<keyword evidence="3" id="KW-0804">Transcription</keyword>
<dbReference type="InterPro" id="IPR000843">
    <property type="entry name" value="HTH_LacI"/>
</dbReference>
<proteinExistence type="predicted"/>
<dbReference type="Pfam" id="PF00356">
    <property type="entry name" value="LacI"/>
    <property type="match status" value="1"/>
</dbReference>
<dbReference type="CDD" id="cd06307">
    <property type="entry name" value="PBP1_sugar_binding"/>
    <property type="match status" value="1"/>
</dbReference>
<accession>A0ABY5MNE4</accession>
<keyword evidence="6" id="KW-1185">Reference proteome</keyword>
<organism evidence="5 6">
    <name type="scientific">Nitratireductor thuwali</name>
    <dbReference type="NCBI Taxonomy" id="2267699"/>
    <lineage>
        <taxon>Bacteria</taxon>
        <taxon>Pseudomonadati</taxon>
        <taxon>Pseudomonadota</taxon>
        <taxon>Alphaproteobacteria</taxon>
        <taxon>Hyphomicrobiales</taxon>
        <taxon>Phyllobacteriaceae</taxon>
        <taxon>Nitratireductor</taxon>
    </lineage>
</organism>
<dbReference type="EMBL" id="CP030941">
    <property type="protein sequence ID" value="UUP18595.1"/>
    <property type="molecule type" value="Genomic_DNA"/>
</dbReference>
<dbReference type="InterPro" id="IPR010982">
    <property type="entry name" value="Lambda_DNA-bd_dom_sf"/>
</dbReference>
<dbReference type="RefSeq" id="WP_338530816.1">
    <property type="nucleotide sequence ID" value="NZ_CP030941.1"/>
</dbReference>
<dbReference type="CDD" id="cd01392">
    <property type="entry name" value="HTH_LacI"/>
    <property type="match status" value="1"/>
</dbReference>
<dbReference type="PANTHER" id="PTHR30146">
    <property type="entry name" value="LACI-RELATED TRANSCRIPTIONAL REPRESSOR"/>
    <property type="match status" value="1"/>
</dbReference>
<dbReference type="Gene3D" id="3.40.50.2300">
    <property type="match status" value="2"/>
</dbReference>
<gene>
    <name evidence="5" type="primary">degA_3</name>
    <name evidence="5" type="ORF">NTH_03078</name>
</gene>
<dbReference type="PROSITE" id="PS50932">
    <property type="entry name" value="HTH_LACI_2"/>
    <property type="match status" value="1"/>
</dbReference>
<keyword evidence="2" id="KW-0238">DNA-binding</keyword>
<dbReference type="InterPro" id="IPR028082">
    <property type="entry name" value="Peripla_BP_I"/>
</dbReference>
<dbReference type="PROSITE" id="PS00356">
    <property type="entry name" value="HTH_LACI_1"/>
    <property type="match status" value="1"/>
</dbReference>
<dbReference type="SUPFAM" id="SSF53822">
    <property type="entry name" value="Periplasmic binding protein-like I"/>
    <property type="match status" value="1"/>
</dbReference>
<name>A0ABY5MNE4_9HYPH</name>
<dbReference type="Gene3D" id="1.10.260.40">
    <property type="entry name" value="lambda repressor-like DNA-binding domains"/>
    <property type="match status" value="1"/>
</dbReference>
<protein>
    <submittedName>
        <fullName evidence="5">HTH-type transcriptional regulator DegA</fullName>
    </submittedName>
</protein>
<evidence type="ECO:0000259" key="4">
    <source>
        <dbReference type="PROSITE" id="PS50932"/>
    </source>
</evidence>
<sequence>MARRPTIADLARKAGVSVATVDRVLNGRHRVREETARRVYEAASEIGYHAAALIHQRITADLPRMDFGFVLQKETQPFYQAMARALEEAVAARRDIQGRAHIAFVRNQTPAEVCEAMRALAGRCDAIAATSLDHHLVTQTVEALRAEGTPVFSLLSDFAQGVRESYVGLNNMKVGRTAAWFIARTAPRPGKVAIFVGSHRWHGHELRETGFRSFFREYAPQFEILETLVNLETRQVTYEATLSLLSRHPDLAGFYVAGGGMEGAITALRETAAQAPRPSVVVNELTADSTLALQEGLLIAALSTRPSAMARALISLMIGAAKSGPADPPGQLFLPMAIHVAESL</sequence>
<dbReference type="PRINTS" id="PR00036">
    <property type="entry name" value="HTHLACI"/>
</dbReference>
<evidence type="ECO:0000256" key="2">
    <source>
        <dbReference type="ARBA" id="ARBA00023125"/>
    </source>
</evidence>
<dbReference type="InterPro" id="IPR025997">
    <property type="entry name" value="SBP_2_dom"/>
</dbReference>
<evidence type="ECO:0000256" key="3">
    <source>
        <dbReference type="ARBA" id="ARBA00023163"/>
    </source>
</evidence>
<dbReference type="SUPFAM" id="SSF47413">
    <property type="entry name" value="lambda repressor-like DNA-binding domains"/>
    <property type="match status" value="1"/>
</dbReference>